<evidence type="ECO:0000313" key="2">
    <source>
        <dbReference type="EMBL" id="MEX6633389.1"/>
    </source>
</evidence>
<evidence type="ECO:0000256" key="1">
    <source>
        <dbReference type="SAM" id="Phobius"/>
    </source>
</evidence>
<feature type="transmembrane region" description="Helical" evidence="1">
    <location>
        <begin position="58"/>
        <end position="79"/>
    </location>
</feature>
<dbReference type="EMBL" id="JBEHZE010000001">
    <property type="protein sequence ID" value="MEX6633389.1"/>
    <property type="molecule type" value="Genomic_DNA"/>
</dbReference>
<keyword evidence="1" id="KW-0472">Membrane</keyword>
<gene>
    <name evidence="2" type="ORF">ABFZ84_07480</name>
</gene>
<dbReference type="Proteomes" id="UP001560685">
    <property type="component" value="Unassembled WGS sequence"/>
</dbReference>
<feature type="transmembrane region" description="Helical" evidence="1">
    <location>
        <begin position="193"/>
        <end position="213"/>
    </location>
</feature>
<organism evidence="2 3">
    <name type="scientific">Hyphococcus lacteus</name>
    <dbReference type="NCBI Taxonomy" id="3143536"/>
    <lineage>
        <taxon>Bacteria</taxon>
        <taxon>Pseudomonadati</taxon>
        <taxon>Pseudomonadota</taxon>
        <taxon>Alphaproteobacteria</taxon>
        <taxon>Parvularculales</taxon>
        <taxon>Parvularculaceae</taxon>
        <taxon>Hyphococcus</taxon>
    </lineage>
</organism>
<keyword evidence="1" id="KW-0812">Transmembrane</keyword>
<name>A0ABV3Z5T4_9PROT</name>
<reference evidence="2 3" key="1">
    <citation type="submission" date="2024-05" db="EMBL/GenBank/DDBJ databases">
        <title>Three bacterial strains, DH-69, EH-24, and ECK-19 isolated from coastal sediments.</title>
        <authorList>
            <person name="Ye Y.-Q."/>
            <person name="Du Z.-J."/>
        </authorList>
    </citation>
    <scope>NUCLEOTIDE SEQUENCE [LARGE SCALE GENOMIC DNA]</scope>
    <source>
        <strain evidence="2 3">ECK-19</strain>
    </source>
</reference>
<sequence>MIARILIMAATIGGAAILGRRAINRGIETQLPTEIETARAIALAEMNKEIGQVISERLFSFTLNLLIKAGLIGAVYLLYAHGHLTATGLKIVVGCLISVYLVRDAMVTLPYITPAVQMIRMHKWNPKKALIELVAGIAFERAYAEAMIATESGPHRVWIALSKYNTHNISTDVAAAVADVARTTNFIHVKARALLAAILALILIAAYSGFFLLTVGHAT</sequence>
<proteinExistence type="predicted"/>
<evidence type="ECO:0000313" key="3">
    <source>
        <dbReference type="Proteomes" id="UP001560685"/>
    </source>
</evidence>
<accession>A0ABV3Z5T4</accession>
<dbReference type="RefSeq" id="WP_369313346.1">
    <property type="nucleotide sequence ID" value="NZ_JBEHZE010000001.1"/>
</dbReference>
<keyword evidence="3" id="KW-1185">Reference proteome</keyword>
<comment type="caution">
    <text evidence="2">The sequence shown here is derived from an EMBL/GenBank/DDBJ whole genome shotgun (WGS) entry which is preliminary data.</text>
</comment>
<keyword evidence="1" id="KW-1133">Transmembrane helix</keyword>
<protein>
    <submittedName>
        <fullName evidence="2">Uncharacterized protein</fullName>
    </submittedName>
</protein>
<feature type="transmembrane region" description="Helical" evidence="1">
    <location>
        <begin position="91"/>
        <end position="113"/>
    </location>
</feature>